<dbReference type="RefSeq" id="WP_167185539.1">
    <property type="nucleotide sequence ID" value="NZ_JAAONZ010000006.1"/>
</dbReference>
<feature type="domain" description="AsmA" evidence="3">
    <location>
        <begin position="4"/>
        <end position="556"/>
    </location>
</feature>
<reference evidence="4" key="1">
    <citation type="submission" date="2020-03" db="EMBL/GenBank/DDBJ databases">
        <authorList>
            <person name="Guo F."/>
        </authorList>
    </citation>
    <scope>NUCLEOTIDE SEQUENCE</scope>
    <source>
        <strain evidence="4">JCM 30134</strain>
    </source>
</reference>
<dbReference type="PANTHER" id="PTHR30441">
    <property type="entry name" value="DUF748 DOMAIN-CONTAINING PROTEIN"/>
    <property type="match status" value="1"/>
</dbReference>
<evidence type="ECO:0000313" key="5">
    <source>
        <dbReference type="Proteomes" id="UP000787472"/>
    </source>
</evidence>
<dbReference type="EMBL" id="JAAONZ010000006">
    <property type="protein sequence ID" value="NHO65832.1"/>
    <property type="molecule type" value="Genomic_DNA"/>
</dbReference>
<feature type="region of interest" description="Disordered" evidence="1">
    <location>
        <begin position="124"/>
        <end position="145"/>
    </location>
</feature>
<dbReference type="GO" id="GO:0005886">
    <property type="term" value="C:plasma membrane"/>
    <property type="evidence" value="ECO:0007669"/>
    <property type="project" value="TreeGrafter"/>
</dbReference>
<dbReference type="Pfam" id="PF05170">
    <property type="entry name" value="AsmA"/>
    <property type="match status" value="1"/>
</dbReference>
<dbReference type="InterPro" id="IPR052894">
    <property type="entry name" value="AsmA-related"/>
</dbReference>
<dbReference type="GO" id="GO:0090313">
    <property type="term" value="P:regulation of protein targeting to membrane"/>
    <property type="evidence" value="ECO:0007669"/>
    <property type="project" value="TreeGrafter"/>
</dbReference>
<dbReference type="AlphaFoldDB" id="A0A9E5JS59"/>
<proteinExistence type="predicted"/>
<feature type="transmembrane region" description="Helical" evidence="2">
    <location>
        <begin position="7"/>
        <end position="27"/>
    </location>
</feature>
<evidence type="ECO:0000256" key="2">
    <source>
        <dbReference type="SAM" id="Phobius"/>
    </source>
</evidence>
<feature type="region of interest" description="Disordered" evidence="1">
    <location>
        <begin position="384"/>
        <end position="413"/>
    </location>
</feature>
<evidence type="ECO:0000256" key="1">
    <source>
        <dbReference type="SAM" id="MobiDB-lite"/>
    </source>
</evidence>
<sequence length="718" mass="77677">MTWRKLLKILLLSLVTLLMVGVLYLWFADFSRFKPKIETVISDATGREFRINGDFKLNVLPTPTVLIENASLASPPWGSEPSMLKAGKAYVEIDLLSLLRQPIIVRKLILDDVHALYETNPEGETNWDIAKPSEDKPEPENDTTQPTLKMPVEIQAAALHNIQLLYRQPDSEDFKVLLKSLDITESEPGLWLLQALGQLQGPGQWSDLPITLTAKVTNSHTDLEVTAKDVVLASSYDYPEDSLDFSATVTTLDKLGQLFEVEELPEEDLKLQGNIKLIQDQVELKNVQVGLGGTRLTLNGQLDSADSSVRISTEVAGNLLSDLKPGLPAMPFELQADISASAKSVDLNPFNLVVGDSNLKGTARLESGDVPLVKLEAQSTLIDLSPLTDTPDDSPSAQAPNSSAPKQSASAKKSRYVFDETPIDFEALNSMQVDIKTSIDRLIVSEKSGVETKHVLLQAKTQNQSLVIDNSFEGKVSGIFESHVKITPAGEQSTLALKAHAKDFKLSTLSGPDVPSDQIPKTAIDVDLHTSGATPRALASSLDGTMMIDQGAGRVSNDLIEKFSGDILAQLLNALNPFAKEEEFTNWECSVLAIDFDSGRGEINGFLLQSEKLMVVGGGEVDLNDEKLNFEFNTKPRKGVGVSADMFVTPFVKLSGTLAQPSVGLNTKGLLLSGGAAFLTGGMSFLYTGLMDRATAEADQCAKARKTINSATEASAPQ</sequence>
<feature type="compositionally biased region" description="Low complexity" evidence="1">
    <location>
        <begin position="394"/>
        <end position="411"/>
    </location>
</feature>
<evidence type="ECO:0000313" key="4">
    <source>
        <dbReference type="EMBL" id="NHO65832.1"/>
    </source>
</evidence>
<evidence type="ECO:0000259" key="3">
    <source>
        <dbReference type="Pfam" id="PF05170"/>
    </source>
</evidence>
<accession>A0A9E5JS59</accession>
<dbReference type="Proteomes" id="UP000787472">
    <property type="component" value="Unassembled WGS sequence"/>
</dbReference>
<comment type="caution">
    <text evidence="4">The sequence shown here is derived from an EMBL/GenBank/DDBJ whole genome shotgun (WGS) entry which is preliminary data.</text>
</comment>
<dbReference type="InterPro" id="IPR007844">
    <property type="entry name" value="AsmA"/>
</dbReference>
<keyword evidence="2" id="KW-0812">Transmembrane</keyword>
<protein>
    <submittedName>
        <fullName evidence="4">AsmA family protein</fullName>
    </submittedName>
</protein>
<gene>
    <name evidence="4" type="ORF">G8770_09785</name>
</gene>
<keyword evidence="5" id="KW-1185">Reference proteome</keyword>
<keyword evidence="2" id="KW-1133">Transmembrane helix</keyword>
<organism evidence="4 5">
    <name type="scientific">Pseudomaricurvus hydrocarbonicus</name>
    <dbReference type="NCBI Taxonomy" id="1470433"/>
    <lineage>
        <taxon>Bacteria</taxon>
        <taxon>Pseudomonadati</taxon>
        <taxon>Pseudomonadota</taxon>
        <taxon>Gammaproteobacteria</taxon>
        <taxon>Cellvibrionales</taxon>
        <taxon>Cellvibrionaceae</taxon>
        <taxon>Pseudomaricurvus</taxon>
    </lineage>
</organism>
<keyword evidence="2" id="KW-0472">Membrane</keyword>
<name>A0A9E5JS59_9GAMM</name>
<dbReference type="PANTHER" id="PTHR30441:SF4">
    <property type="entry name" value="PROTEIN ASMA"/>
    <property type="match status" value="1"/>
</dbReference>